<dbReference type="AlphaFoldDB" id="A0A7U2F0L2"/>
<proteinExistence type="predicted"/>
<evidence type="ECO:0000313" key="2">
    <source>
        <dbReference type="Proteomes" id="UP000663193"/>
    </source>
</evidence>
<sequence length="115" mass="12922">MAVTRCLRGGLIRCPIRTMLHLTINLTISIWRTVSSVLLLVPRVSDLLTSCRRSGPPYAIQHFPSKVPGHSVCHYSVHRFMLHPELSHTSDMYPVARTKICIIKAAPMHTLSLPL</sequence>
<protein>
    <submittedName>
        <fullName evidence="1">Uncharacterized protein</fullName>
    </submittedName>
</protein>
<dbReference type="Proteomes" id="UP000663193">
    <property type="component" value="Chromosome 5"/>
</dbReference>
<accession>A0A7U2F0L2</accession>
<dbReference type="VEuPathDB" id="FungiDB:JI435_407160"/>
<name>A0A7U2F0L2_PHANO</name>
<keyword evidence="2" id="KW-1185">Reference proteome</keyword>
<dbReference type="EMBL" id="CP069027">
    <property type="protein sequence ID" value="QRC95328.1"/>
    <property type="molecule type" value="Genomic_DNA"/>
</dbReference>
<gene>
    <name evidence="1" type="ORF">JI435_407160</name>
</gene>
<reference evidence="2" key="1">
    <citation type="journal article" date="2021" name="BMC Genomics">
        <title>Chromosome-level genome assembly and manually-curated proteome of model necrotroph Parastagonospora nodorum Sn15 reveals a genome-wide trove of candidate effector homologs, and redundancy of virulence-related functions within an accessory chromosome.</title>
        <authorList>
            <person name="Bertazzoni S."/>
            <person name="Jones D.A.B."/>
            <person name="Phan H.T."/>
            <person name="Tan K.-C."/>
            <person name="Hane J.K."/>
        </authorList>
    </citation>
    <scope>NUCLEOTIDE SEQUENCE [LARGE SCALE GENOMIC DNA]</scope>
    <source>
        <strain evidence="2">SN15 / ATCC MYA-4574 / FGSC 10173)</strain>
    </source>
</reference>
<organism evidence="1 2">
    <name type="scientific">Phaeosphaeria nodorum (strain SN15 / ATCC MYA-4574 / FGSC 10173)</name>
    <name type="common">Glume blotch fungus</name>
    <name type="synonym">Parastagonospora nodorum</name>
    <dbReference type="NCBI Taxonomy" id="321614"/>
    <lineage>
        <taxon>Eukaryota</taxon>
        <taxon>Fungi</taxon>
        <taxon>Dikarya</taxon>
        <taxon>Ascomycota</taxon>
        <taxon>Pezizomycotina</taxon>
        <taxon>Dothideomycetes</taxon>
        <taxon>Pleosporomycetidae</taxon>
        <taxon>Pleosporales</taxon>
        <taxon>Pleosporineae</taxon>
        <taxon>Phaeosphaeriaceae</taxon>
        <taxon>Parastagonospora</taxon>
    </lineage>
</organism>
<evidence type="ECO:0000313" key="1">
    <source>
        <dbReference type="EMBL" id="QRC95328.1"/>
    </source>
</evidence>